<evidence type="ECO:0000259" key="1">
    <source>
        <dbReference type="Pfam" id="PF14062"/>
    </source>
</evidence>
<dbReference type="RefSeq" id="WP_203898767.1">
    <property type="nucleotide sequence ID" value="NZ_BOPF01000006.1"/>
</dbReference>
<evidence type="ECO:0000313" key="2">
    <source>
        <dbReference type="EMBL" id="GIJ45227.1"/>
    </source>
</evidence>
<accession>A0A8J3YIV5</accession>
<name>A0A8J3YIV5_9ACTN</name>
<proteinExistence type="predicted"/>
<dbReference type="AlphaFoldDB" id="A0A8J3YIV5"/>
<evidence type="ECO:0000313" key="3">
    <source>
        <dbReference type="Proteomes" id="UP000619260"/>
    </source>
</evidence>
<dbReference type="Proteomes" id="UP000619260">
    <property type="component" value="Unassembled WGS sequence"/>
</dbReference>
<dbReference type="Pfam" id="PF14062">
    <property type="entry name" value="DUF4253"/>
    <property type="match status" value="1"/>
</dbReference>
<dbReference type="InterPro" id="IPR025349">
    <property type="entry name" value="DUF4253"/>
</dbReference>
<feature type="domain" description="DUF4253" evidence="1">
    <location>
        <begin position="197"/>
        <end position="275"/>
    </location>
</feature>
<keyword evidence="3" id="KW-1185">Reference proteome</keyword>
<sequence>MITDPDALAALFTGTALAGLPVRTGPEGALVVDGVDPSVPGQLAAWRAARDLVPRTGRWPVLITDDHDRRPGADPEPPPADELAAFDEAARTTDPWADGSPWMHEPVGQFTDLVAGGVYGIDLDRLLSPPPDPAETFDQLERRSYAHVLADPGLTAHVCDTLRSLVRTDAWYRPGGVQVLLLPTGLPWLAARWVYLFDVHSERLAAVLFQWRERWGAELVAAWGTMLQFVVSRPPAPGEEAFALAGQIRSLATHLEMQQWELATVLPVGDAWFLHRRP</sequence>
<dbReference type="EMBL" id="BOPF01000006">
    <property type="protein sequence ID" value="GIJ45227.1"/>
    <property type="molecule type" value="Genomic_DNA"/>
</dbReference>
<organism evidence="2 3">
    <name type="scientific">Virgisporangium aliadipatigenens</name>
    <dbReference type="NCBI Taxonomy" id="741659"/>
    <lineage>
        <taxon>Bacteria</taxon>
        <taxon>Bacillati</taxon>
        <taxon>Actinomycetota</taxon>
        <taxon>Actinomycetes</taxon>
        <taxon>Micromonosporales</taxon>
        <taxon>Micromonosporaceae</taxon>
        <taxon>Virgisporangium</taxon>
    </lineage>
</organism>
<gene>
    <name evidence="2" type="ORF">Val02_21130</name>
</gene>
<protein>
    <recommendedName>
        <fullName evidence="1">DUF4253 domain-containing protein</fullName>
    </recommendedName>
</protein>
<reference evidence="2" key="1">
    <citation type="submission" date="2021-01" db="EMBL/GenBank/DDBJ databases">
        <title>Whole genome shotgun sequence of Virgisporangium aliadipatigenens NBRC 105644.</title>
        <authorList>
            <person name="Komaki H."/>
            <person name="Tamura T."/>
        </authorList>
    </citation>
    <scope>NUCLEOTIDE SEQUENCE</scope>
    <source>
        <strain evidence="2">NBRC 105644</strain>
    </source>
</reference>
<comment type="caution">
    <text evidence="2">The sequence shown here is derived from an EMBL/GenBank/DDBJ whole genome shotgun (WGS) entry which is preliminary data.</text>
</comment>